<gene>
    <name evidence="2" type="ORF">ACH5RR_031884</name>
</gene>
<dbReference type="AlphaFoldDB" id="A0ABD2YGI9"/>
<proteinExistence type="predicted"/>
<organism evidence="2 3">
    <name type="scientific">Cinchona calisaya</name>
    <dbReference type="NCBI Taxonomy" id="153742"/>
    <lineage>
        <taxon>Eukaryota</taxon>
        <taxon>Viridiplantae</taxon>
        <taxon>Streptophyta</taxon>
        <taxon>Embryophyta</taxon>
        <taxon>Tracheophyta</taxon>
        <taxon>Spermatophyta</taxon>
        <taxon>Magnoliopsida</taxon>
        <taxon>eudicotyledons</taxon>
        <taxon>Gunneridae</taxon>
        <taxon>Pentapetalae</taxon>
        <taxon>asterids</taxon>
        <taxon>lamiids</taxon>
        <taxon>Gentianales</taxon>
        <taxon>Rubiaceae</taxon>
        <taxon>Cinchonoideae</taxon>
        <taxon>Cinchoneae</taxon>
        <taxon>Cinchona</taxon>
    </lineage>
</organism>
<evidence type="ECO:0000313" key="2">
    <source>
        <dbReference type="EMBL" id="KAL3506502.1"/>
    </source>
</evidence>
<accession>A0ABD2YGI9</accession>
<evidence type="ECO:0000313" key="3">
    <source>
        <dbReference type="Proteomes" id="UP001630127"/>
    </source>
</evidence>
<dbReference type="EMBL" id="JBJUIK010000013">
    <property type="protein sequence ID" value="KAL3506502.1"/>
    <property type="molecule type" value="Genomic_DNA"/>
</dbReference>
<evidence type="ECO:0000259" key="1">
    <source>
        <dbReference type="Pfam" id="PF03732"/>
    </source>
</evidence>
<sequence length="247" mass="28489">MLRELAQKWFKELPPNSIDSFMDIACKFTRHFMSKQVIWKEPAHLMNIQQKPNKTLKQYIDRFSNEVILVRGANQAIMIIAFMSGIKLRNFNTELATKVLRTFNEFLRRVDSHIHEKESNQTKRELYNLKSNGKSPLEPGLDKHGDHGHNIEECNDLKFGIEQAIEDGFLQKYIFMVVDQFKQNGNGVRSINRPLRSYYPNHQNHERGLPADNNGVLGVINIIGMGGMFEAISGRETSRDTTNAQKL</sequence>
<name>A0ABD2YGI9_9GENT</name>
<keyword evidence="3" id="KW-1185">Reference proteome</keyword>
<dbReference type="Proteomes" id="UP001630127">
    <property type="component" value="Unassembled WGS sequence"/>
</dbReference>
<dbReference type="PANTHER" id="PTHR33223:SF10">
    <property type="entry name" value="AMINOTRANSFERASE-LIKE PLANT MOBILE DOMAIN-CONTAINING PROTEIN"/>
    <property type="match status" value="1"/>
</dbReference>
<dbReference type="InterPro" id="IPR005162">
    <property type="entry name" value="Retrotrans_gag_dom"/>
</dbReference>
<reference evidence="2 3" key="1">
    <citation type="submission" date="2024-11" db="EMBL/GenBank/DDBJ databases">
        <title>A near-complete genome assembly of Cinchona calisaya.</title>
        <authorList>
            <person name="Lian D.C."/>
            <person name="Zhao X.W."/>
            <person name="Wei L."/>
        </authorList>
    </citation>
    <scope>NUCLEOTIDE SEQUENCE [LARGE SCALE GENOMIC DNA]</scope>
    <source>
        <tissue evidence="2">Nenye</tissue>
    </source>
</reference>
<dbReference type="Pfam" id="PF03732">
    <property type="entry name" value="Retrotrans_gag"/>
    <property type="match status" value="1"/>
</dbReference>
<feature type="domain" description="Retrotransposon gag" evidence="1">
    <location>
        <begin position="2"/>
        <end position="87"/>
    </location>
</feature>
<dbReference type="PANTHER" id="PTHR33223">
    <property type="entry name" value="CCHC-TYPE DOMAIN-CONTAINING PROTEIN"/>
    <property type="match status" value="1"/>
</dbReference>
<protein>
    <recommendedName>
        <fullName evidence="1">Retrotransposon gag domain-containing protein</fullName>
    </recommendedName>
</protein>
<comment type="caution">
    <text evidence="2">The sequence shown here is derived from an EMBL/GenBank/DDBJ whole genome shotgun (WGS) entry which is preliminary data.</text>
</comment>